<keyword evidence="1" id="KW-0418">Kinase</keyword>
<organism evidence="1 2">
    <name type="scientific">Christiangramia crocea</name>
    <dbReference type="NCBI Taxonomy" id="2904124"/>
    <lineage>
        <taxon>Bacteria</taxon>
        <taxon>Pseudomonadati</taxon>
        <taxon>Bacteroidota</taxon>
        <taxon>Flavobacteriia</taxon>
        <taxon>Flavobacteriales</taxon>
        <taxon>Flavobacteriaceae</taxon>
        <taxon>Christiangramia</taxon>
    </lineage>
</organism>
<dbReference type="GO" id="GO:0016301">
    <property type="term" value="F:kinase activity"/>
    <property type="evidence" value="ECO:0007669"/>
    <property type="project" value="UniProtKB-KW"/>
</dbReference>
<evidence type="ECO:0000313" key="2">
    <source>
        <dbReference type="Proteomes" id="UP001139344"/>
    </source>
</evidence>
<dbReference type="SUPFAM" id="SSF54211">
    <property type="entry name" value="Ribosomal protein S5 domain 2-like"/>
    <property type="match status" value="1"/>
</dbReference>
<dbReference type="InterPro" id="IPR047765">
    <property type="entry name" value="GHMP_GYDIA-like"/>
</dbReference>
<reference evidence="1" key="1">
    <citation type="submission" date="2021-12" db="EMBL/GenBank/DDBJ databases">
        <title>Description of Gramella crocea sp. nov., a new bacterium isolated from activated sludge.</title>
        <authorList>
            <person name="Zhang X."/>
        </authorList>
    </citation>
    <scope>NUCLEOTIDE SEQUENCE</scope>
    <source>
        <strain evidence="1">YB25</strain>
    </source>
</reference>
<evidence type="ECO:0000313" key="1">
    <source>
        <dbReference type="EMBL" id="MCG9971853.1"/>
    </source>
</evidence>
<keyword evidence="2" id="KW-1185">Reference proteome</keyword>
<proteinExistence type="predicted"/>
<accession>A0A9X2A8H9</accession>
<dbReference type="AlphaFoldDB" id="A0A9X2A8H9"/>
<comment type="caution">
    <text evidence="1">The sequence shown here is derived from an EMBL/GenBank/DDBJ whole genome shotgun (WGS) entry which is preliminary data.</text>
</comment>
<dbReference type="InterPro" id="IPR014721">
    <property type="entry name" value="Ribsml_uS5_D2-typ_fold_subgr"/>
</dbReference>
<name>A0A9X2A8H9_9FLAO</name>
<gene>
    <name evidence="1" type="ORF">LU635_09415</name>
</gene>
<dbReference type="InterPro" id="IPR020568">
    <property type="entry name" value="Ribosomal_Su5_D2-typ_SF"/>
</dbReference>
<sequence length="311" mass="35186">MQVFQSNGKILLTGEYAVLDGAKALALPTTKGQSLEVAEAGKDIIDWTSLDENGEIWFQAKFTIDKGQFQPLLDMEQQKDPELRNTAQRLQQILSSAYKTNPSKFADKKGYAITTRLDFNRKWGLGTSSTLINNLAQWLEIDAYKLLENSFGGSGYDIAAAKSDLPITYQKTSHGPAVFTSDFNPVFSDRLFFVYLNRKQNSREAIAHYRNQPKENIKELTEKISGITEQVIKSESLEEFKVMLKAHEMLISKVINLPRIQSELFPDYGEFIKSLGGWGGDFILATGGKEEKDYFRNKGYNIIFDYSELVL</sequence>
<keyword evidence="1" id="KW-0808">Transferase</keyword>
<protein>
    <submittedName>
        <fullName evidence="1">GHMP kinase</fullName>
    </submittedName>
</protein>
<dbReference type="EMBL" id="JAJSON010000020">
    <property type="protein sequence ID" value="MCG9971853.1"/>
    <property type="molecule type" value="Genomic_DNA"/>
</dbReference>
<dbReference type="RefSeq" id="WP_240098494.1">
    <property type="nucleotide sequence ID" value="NZ_JAJSON010000020.1"/>
</dbReference>
<dbReference type="Proteomes" id="UP001139344">
    <property type="component" value="Unassembled WGS sequence"/>
</dbReference>
<dbReference type="NCBIfam" id="NF040656">
    <property type="entry name" value="GHMP_GYDIA"/>
    <property type="match status" value="1"/>
</dbReference>
<dbReference type="Gene3D" id="3.30.230.10">
    <property type="match status" value="1"/>
</dbReference>